<dbReference type="EMBL" id="GBRH01163380">
    <property type="protein sequence ID" value="JAE34516.1"/>
    <property type="molecule type" value="Transcribed_RNA"/>
</dbReference>
<name>A0A0A9HI39_ARUDO</name>
<reference evidence="1" key="2">
    <citation type="journal article" date="2015" name="Data Brief">
        <title>Shoot transcriptome of the giant reed, Arundo donax.</title>
        <authorList>
            <person name="Barrero R.A."/>
            <person name="Guerrero F.D."/>
            <person name="Moolhuijzen P."/>
            <person name="Goolsby J.A."/>
            <person name="Tidwell J."/>
            <person name="Bellgard S.E."/>
            <person name="Bellgard M.I."/>
        </authorList>
    </citation>
    <scope>NUCLEOTIDE SEQUENCE</scope>
    <source>
        <tissue evidence="1">Shoot tissue taken approximately 20 cm above the soil surface</tissue>
    </source>
</reference>
<organism evidence="1">
    <name type="scientific">Arundo donax</name>
    <name type="common">Giant reed</name>
    <name type="synonym">Donax arundinaceus</name>
    <dbReference type="NCBI Taxonomy" id="35708"/>
    <lineage>
        <taxon>Eukaryota</taxon>
        <taxon>Viridiplantae</taxon>
        <taxon>Streptophyta</taxon>
        <taxon>Embryophyta</taxon>
        <taxon>Tracheophyta</taxon>
        <taxon>Spermatophyta</taxon>
        <taxon>Magnoliopsida</taxon>
        <taxon>Liliopsida</taxon>
        <taxon>Poales</taxon>
        <taxon>Poaceae</taxon>
        <taxon>PACMAD clade</taxon>
        <taxon>Arundinoideae</taxon>
        <taxon>Arundineae</taxon>
        <taxon>Arundo</taxon>
    </lineage>
</organism>
<accession>A0A0A9HI39</accession>
<reference evidence="1" key="1">
    <citation type="submission" date="2014-09" db="EMBL/GenBank/DDBJ databases">
        <authorList>
            <person name="Magalhaes I.L.F."/>
            <person name="Oliveira U."/>
            <person name="Santos F.R."/>
            <person name="Vidigal T.H.D.A."/>
            <person name="Brescovit A.D."/>
            <person name="Santos A.J."/>
        </authorList>
    </citation>
    <scope>NUCLEOTIDE SEQUENCE</scope>
    <source>
        <tissue evidence="1">Shoot tissue taken approximately 20 cm above the soil surface</tissue>
    </source>
</reference>
<evidence type="ECO:0000313" key="1">
    <source>
        <dbReference type="EMBL" id="JAE34516.1"/>
    </source>
</evidence>
<sequence>MLDELPVWGSDLDLGVDVLVSLSRDTWVAPQHSSCLLSAYITVPVTFQHCMMVRVPRIPIFLLGTFSI</sequence>
<protein>
    <submittedName>
        <fullName evidence="1">Uncharacterized protein</fullName>
    </submittedName>
</protein>
<proteinExistence type="predicted"/>
<dbReference type="AlphaFoldDB" id="A0A0A9HI39"/>